<name>A0ABT9FYX8_LEPDI</name>
<keyword evidence="1" id="KW-0732">Signal</keyword>
<organism evidence="2 3">
    <name type="scientific">Leptothrix discophora</name>
    <dbReference type="NCBI Taxonomy" id="89"/>
    <lineage>
        <taxon>Bacteria</taxon>
        <taxon>Pseudomonadati</taxon>
        <taxon>Pseudomonadota</taxon>
        <taxon>Betaproteobacteria</taxon>
        <taxon>Burkholderiales</taxon>
        <taxon>Sphaerotilaceae</taxon>
        <taxon>Leptothrix</taxon>
    </lineage>
</organism>
<dbReference type="EMBL" id="JAUZEE010000001">
    <property type="protein sequence ID" value="MDP4299449.1"/>
    <property type="molecule type" value="Genomic_DNA"/>
</dbReference>
<dbReference type="Gene3D" id="2.60.40.1890">
    <property type="entry name" value="PCu(A)C copper chaperone"/>
    <property type="match status" value="1"/>
</dbReference>
<dbReference type="Pfam" id="PF04314">
    <property type="entry name" value="PCuAC"/>
    <property type="match status" value="1"/>
</dbReference>
<evidence type="ECO:0000313" key="3">
    <source>
        <dbReference type="Proteomes" id="UP001235760"/>
    </source>
</evidence>
<protein>
    <submittedName>
        <fullName evidence="2">Copper chaperone PCu(A)C</fullName>
    </submittedName>
</protein>
<dbReference type="InterPro" id="IPR036182">
    <property type="entry name" value="PCuAC_sf"/>
</dbReference>
<accession>A0ABT9FYX8</accession>
<evidence type="ECO:0000313" key="2">
    <source>
        <dbReference type="EMBL" id="MDP4299449.1"/>
    </source>
</evidence>
<dbReference type="PANTHER" id="PTHR36302:SF1">
    <property type="entry name" value="COPPER CHAPERONE PCU(A)C"/>
    <property type="match status" value="1"/>
</dbReference>
<dbReference type="PANTHER" id="PTHR36302">
    <property type="entry name" value="BLR7088 PROTEIN"/>
    <property type="match status" value="1"/>
</dbReference>
<feature type="chain" id="PRO_5047374595" evidence="1">
    <location>
        <begin position="25"/>
        <end position="162"/>
    </location>
</feature>
<dbReference type="SUPFAM" id="SSF110087">
    <property type="entry name" value="DR1885-like metal-binding protein"/>
    <property type="match status" value="1"/>
</dbReference>
<sequence>MNHIKTLALAAALSLATLAGTAHAQATVQAKDAWVRPTIGTQRTTGAFMTLTAGSDLKLVGASSPDARVVEVHEMAMEGDVMKMRAVPALDLPSGKPVELKPGGYHLMLIDVARPMKAGTTVTVDLEVEDKDQKRSRINVKASVRPMAGMPAKEDHSKHMGH</sequence>
<dbReference type="Proteomes" id="UP001235760">
    <property type="component" value="Unassembled WGS sequence"/>
</dbReference>
<dbReference type="InterPro" id="IPR007410">
    <property type="entry name" value="LpqE-like"/>
</dbReference>
<gene>
    <name evidence="2" type="ORF">Q8X39_02270</name>
</gene>
<proteinExistence type="predicted"/>
<keyword evidence="3" id="KW-1185">Reference proteome</keyword>
<dbReference type="RefSeq" id="WP_305748002.1">
    <property type="nucleotide sequence ID" value="NZ_JAUZEE010000001.1"/>
</dbReference>
<feature type="signal peptide" evidence="1">
    <location>
        <begin position="1"/>
        <end position="24"/>
    </location>
</feature>
<comment type="caution">
    <text evidence="2">The sequence shown here is derived from an EMBL/GenBank/DDBJ whole genome shotgun (WGS) entry which is preliminary data.</text>
</comment>
<reference evidence="2 3" key="1">
    <citation type="submission" date="2023-08" db="EMBL/GenBank/DDBJ databases">
        <authorList>
            <person name="Roldan D.M."/>
            <person name="Menes R.J."/>
        </authorList>
    </citation>
    <scope>NUCLEOTIDE SEQUENCE [LARGE SCALE GENOMIC DNA]</scope>
    <source>
        <strain evidence="2 3">CCM 2812</strain>
    </source>
</reference>
<evidence type="ECO:0000256" key="1">
    <source>
        <dbReference type="SAM" id="SignalP"/>
    </source>
</evidence>
<dbReference type="InterPro" id="IPR058248">
    <property type="entry name" value="Lxx211020-like"/>
</dbReference>